<keyword evidence="3" id="KW-1185">Reference proteome</keyword>
<dbReference type="GO" id="GO:0031209">
    <property type="term" value="C:SCAR complex"/>
    <property type="evidence" value="ECO:0007669"/>
    <property type="project" value="TreeGrafter"/>
</dbReference>
<protein>
    <submittedName>
        <fullName evidence="2">NCK associated protein 1 like</fullName>
    </submittedName>
</protein>
<dbReference type="GO" id="GO:0030031">
    <property type="term" value="P:cell projection assembly"/>
    <property type="evidence" value="ECO:0007669"/>
    <property type="project" value="TreeGrafter"/>
</dbReference>
<accession>A0A3Q2UIP2</accession>
<dbReference type="GO" id="GO:0048812">
    <property type="term" value="P:neuron projection morphogenesis"/>
    <property type="evidence" value="ECO:0007669"/>
    <property type="project" value="TreeGrafter"/>
</dbReference>
<dbReference type="Pfam" id="PF09735">
    <property type="entry name" value="Nckap1"/>
    <property type="match status" value="2"/>
</dbReference>
<dbReference type="GO" id="GO:0030866">
    <property type="term" value="P:cortical actin cytoskeleton organization"/>
    <property type="evidence" value="ECO:0007669"/>
    <property type="project" value="TreeGrafter"/>
</dbReference>
<dbReference type="Proteomes" id="UP000265000">
    <property type="component" value="Unplaced"/>
</dbReference>
<reference evidence="2" key="1">
    <citation type="submission" date="2025-08" db="UniProtKB">
        <authorList>
            <consortium name="Ensembl"/>
        </authorList>
    </citation>
    <scope>IDENTIFICATION</scope>
</reference>
<dbReference type="GO" id="GO:0016477">
    <property type="term" value="P:cell migration"/>
    <property type="evidence" value="ECO:0007669"/>
    <property type="project" value="TreeGrafter"/>
</dbReference>
<dbReference type="STRING" id="8078.ENSFHEP00000030430"/>
<feature type="region of interest" description="Disordered" evidence="1">
    <location>
        <begin position="571"/>
        <end position="593"/>
    </location>
</feature>
<dbReference type="PANTHER" id="PTHR12093:SF9">
    <property type="entry name" value="NCK-ASSOCIATED PROTEIN 1-LIKE"/>
    <property type="match status" value="1"/>
</dbReference>
<evidence type="ECO:0000313" key="3">
    <source>
        <dbReference type="Proteomes" id="UP000265000"/>
    </source>
</evidence>
<reference evidence="2" key="2">
    <citation type="submission" date="2025-09" db="UniProtKB">
        <authorList>
            <consortium name="Ensembl"/>
        </authorList>
    </citation>
    <scope>IDENTIFICATION</scope>
</reference>
<dbReference type="GeneTree" id="ENSGT00390000016619"/>
<dbReference type="Ensembl" id="ENSFHET00000021936.1">
    <property type="protein sequence ID" value="ENSFHEP00000030430.1"/>
    <property type="gene ID" value="ENSFHEG00000015814.1"/>
</dbReference>
<dbReference type="PANTHER" id="PTHR12093">
    <property type="entry name" value="NCK-ASSOCIATED PROTEIN 1"/>
    <property type="match status" value="1"/>
</dbReference>
<sequence length="1029" mass="117903">MDYQQKLAEKLTILNERGNGVLIRLNYIKKFSSRFDVFHSGFCAHHSTETALIKVFNDININADCGRSTVLILLDFSAAFNTVDHSILLQRLENWVGHSGTATNWFKSYLKDRDFFQDDKNQMWGSPRSVTAALLSLKMVYPRRNLPAEQWRSAQLLSLLSTPASMLDPACCETMACEYLSMDIMERWIVIGFLLCHNSLNTNQASQELWKMALRSGLYLNLTRDEVLNIHKVSEDLFDGIKGYSKRIADIKECREYVLANCGVIHRERRHFLRVALKELFKVLEDEPGLLGPKALFVMMALSFSRDEVLWLVRHSENMPKMKTLDDYNDNQMAELLFHMEKLRGLMRKYNHVVQRYHVQYLAQFDALLLNDTIQNIYVCPEEESVLMSSFVSTLSALSVKQVENKEEFDLRGIRMDWLRLQAYTSVNKAPLPLKDYPDLAKVMNMIQFHTRMVDNVEEMLYETSELSIFCFYPRVFEKMFTQSSEEVTMKRYLMSFPFVCSHFSQCGHPLCPEEVSILSSRSLRLCVTFLEQIAKQTGSVVLEICAEQRNLSDQLLPKHCAESISAARYRKQKKPMPKKGEVQKEKPGAESLRKDRTVATNVDKMHMMLTELCSSYSLGNDFMVFEHVVVPAEFLVSQLEIRLTEIIIKMTNYNQTTQEITRPSDLLAGIRSYTASMHCLSSYINVDVTRLVKSVLLQQTQPLDSHGGATLTHYYTTWYLEALLRQASSSLIVHCPTMQCFVSQSPENELSFRAEEFSDVLELQALAELIGPYGLKFLGENLMWHITSQVSELKKMVIENMDILVQMKNNFDKPEEMVNLKKRLTGGENVLKRMTIIGVILSFRSMAMDCLKDMTMSVFELASAAGLKCDIDPALVAAISNMQTDNSSVEEEFKLSRLLLVYVAVSLPTLALDPNSLYSREHGGHNNNIHCLAAAINQLAAAMFTVQNKNIEQQLKEFLLLASSTLLQLGQNFERVEVKNRESIYLLLHMIVEESPFLSQDMLESCFPYVLLRNAYREVHKAFILTLA</sequence>
<dbReference type="AlphaFoldDB" id="A0A3Q2UIP2"/>
<name>A0A3Q2UIP2_FUNHE</name>
<organism evidence="2 3">
    <name type="scientific">Fundulus heteroclitus</name>
    <name type="common">Killifish</name>
    <name type="synonym">Mummichog</name>
    <dbReference type="NCBI Taxonomy" id="8078"/>
    <lineage>
        <taxon>Eukaryota</taxon>
        <taxon>Metazoa</taxon>
        <taxon>Chordata</taxon>
        <taxon>Craniata</taxon>
        <taxon>Vertebrata</taxon>
        <taxon>Euteleostomi</taxon>
        <taxon>Actinopterygii</taxon>
        <taxon>Neopterygii</taxon>
        <taxon>Teleostei</taxon>
        <taxon>Neoteleostei</taxon>
        <taxon>Acanthomorphata</taxon>
        <taxon>Ovalentaria</taxon>
        <taxon>Atherinomorphae</taxon>
        <taxon>Cyprinodontiformes</taxon>
        <taxon>Fundulidae</taxon>
        <taxon>Fundulus</taxon>
    </lineage>
</organism>
<proteinExistence type="predicted"/>
<evidence type="ECO:0000313" key="2">
    <source>
        <dbReference type="Ensembl" id="ENSFHEP00000030430.1"/>
    </source>
</evidence>
<dbReference type="InterPro" id="IPR019137">
    <property type="entry name" value="Nck-associated_protein-1"/>
</dbReference>
<feature type="compositionally biased region" description="Basic and acidic residues" evidence="1">
    <location>
        <begin position="579"/>
        <end position="593"/>
    </location>
</feature>
<evidence type="ECO:0000256" key="1">
    <source>
        <dbReference type="SAM" id="MobiDB-lite"/>
    </source>
</evidence>